<organism evidence="1 2">
    <name type="scientific">Candidatus Mediterraneibacter caccavium</name>
    <dbReference type="NCBI Taxonomy" id="2838661"/>
    <lineage>
        <taxon>Bacteria</taxon>
        <taxon>Bacillati</taxon>
        <taxon>Bacillota</taxon>
        <taxon>Clostridia</taxon>
        <taxon>Lachnospirales</taxon>
        <taxon>Lachnospiraceae</taxon>
        <taxon>Mediterraneibacter</taxon>
    </lineage>
</organism>
<reference evidence="1" key="2">
    <citation type="submission" date="2021-04" db="EMBL/GenBank/DDBJ databases">
        <authorList>
            <person name="Gilroy R."/>
        </authorList>
    </citation>
    <scope>NUCLEOTIDE SEQUENCE</scope>
    <source>
        <strain evidence="1">ChiSjej5B23-15282</strain>
    </source>
</reference>
<evidence type="ECO:0000313" key="2">
    <source>
        <dbReference type="Proteomes" id="UP000824243"/>
    </source>
</evidence>
<protein>
    <submittedName>
        <fullName evidence="1">Uncharacterized protein</fullName>
    </submittedName>
</protein>
<accession>A0A9D1VWI9</accession>
<reference evidence="1" key="1">
    <citation type="journal article" date="2021" name="PeerJ">
        <title>Extensive microbial diversity within the chicken gut microbiome revealed by metagenomics and culture.</title>
        <authorList>
            <person name="Gilroy R."/>
            <person name="Ravi A."/>
            <person name="Getino M."/>
            <person name="Pursley I."/>
            <person name="Horton D.L."/>
            <person name="Alikhan N.F."/>
            <person name="Baker D."/>
            <person name="Gharbi K."/>
            <person name="Hall N."/>
            <person name="Watson M."/>
            <person name="Adriaenssens E.M."/>
            <person name="Foster-Nyarko E."/>
            <person name="Jarju S."/>
            <person name="Secka A."/>
            <person name="Antonio M."/>
            <person name="Oren A."/>
            <person name="Chaudhuri R.R."/>
            <person name="La Ragione R."/>
            <person name="Hildebrand F."/>
            <person name="Pallen M.J."/>
        </authorList>
    </citation>
    <scope>NUCLEOTIDE SEQUENCE</scope>
    <source>
        <strain evidence="1">ChiSjej5B23-15282</strain>
    </source>
</reference>
<comment type="caution">
    <text evidence="1">The sequence shown here is derived from an EMBL/GenBank/DDBJ whole genome shotgun (WGS) entry which is preliminary data.</text>
</comment>
<dbReference type="AlphaFoldDB" id="A0A9D1VWI9"/>
<sequence length="685" mass="75679">MKSIKKVLTGMLSLFLVFAAVISVMPDQVQAAEKKYLMLQVRLLTDEGIKEYGDGLDLSGLTFCLLGQRTDSGQWEPVETAYDEAVGEVVSVDYYYFSYFKADFGRITDPELYSAFKVVLKENSSYAMEDLAVELGDIGQQTTPSKDYYLDLTKKVVPADSTEATADIISAGWTGTGTEPDPYSAAVTVDRFTDEINIRTANENAVITYGQQDYTGRLTAVVNYGSNVYEFTVTSEDGSKVSCYRAEVTREKYDPLPPSASLKGVSPSAEGGADGMITGLDSAKLYEYRGENDTDYTPVKQGSTEITGLTPGKYYVRFAETESQYASKDREVVVKEPVIHTITLPEENIPEGITVLECPETMTEGRTFTIRLQLPENTLIKNIGYSYKAGEWTATSAFSGVQHMQEDGHTVAVLQRDALSHDITITGITLLEGKYYTVTAGPEDTESASPFIQCEISVTGEGELVSGDTYYEEGSDITAVAAIRDDWRGYAELSSLTVYRKGTDEVIEPDSLTKTDKNEWSLSLAVQDDIEIRFGIYTYPCDTAELDEVIALIGDLDQYVDNAEKDILITRLNEQGAFRKQPLKNQPMVDNYTALLRAAYESATVRADLTDSKEVSVTLEGNPHTYDGKPWEPGVTVTYQGNVLRKGIDYLVYFPEDMTSVGDKDIRIEFIGLYRGEITVKGSIV</sequence>
<feature type="non-terminal residue" evidence="1">
    <location>
        <position position="685"/>
    </location>
</feature>
<name>A0A9D1VWI9_9FIRM</name>
<gene>
    <name evidence="1" type="ORF">H9981_00790</name>
</gene>
<dbReference type="EMBL" id="DXFA01000012">
    <property type="protein sequence ID" value="HIX47552.1"/>
    <property type="molecule type" value="Genomic_DNA"/>
</dbReference>
<dbReference type="Proteomes" id="UP000824243">
    <property type="component" value="Unassembled WGS sequence"/>
</dbReference>
<evidence type="ECO:0000313" key="1">
    <source>
        <dbReference type="EMBL" id="HIX47552.1"/>
    </source>
</evidence>
<proteinExistence type="predicted"/>